<sequence length="214" mass="23771">MNVQSHLLNDTLRQQLATVLKRMETKVTLVTIVDPHLEVSLELRDFVLDLANLGDQLEAIVKMKGEDVSLEQKIRADKFPVVALLDEKGRYSGVKFHAVPGGQEINAFLLAIYNLAGPGQAIDERTLEAIRAIRQHVNLKVVVSLSSRLCPDVVVAATRIAIENPNVEAEMIDLAHFPHLQAHYQITAVPCLILNDDHVYFGAKTIDQLLQLIS</sequence>
<dbReference type="InterPro" id="IPR036249">
    <property type="entry name" value="Thioredoxin-like_sf"/>
</dbReference>
<dbReference type="Proteomes" id="UP001432099">
    <property type="component" value="Chromosome"/>
</dbReference>
<evidence type="ECO:0000259" key="1">
    <source>
        <dbReference type="Pfam" id="PF13192"/>
    </source>
</evidence>
<dbReference type="SUPFAM" id="SSF52833">
    <property type="entry name" value="Thioredoxin-like"/>
    <property type="match status" value="2"/>
</dbReference>
<organism evidence="2 3">
    <name type="scientific">Turicibacter faecis</name>
    <dbReference type="NCBI Taxonomy" id="2963365"/>
    <lineage>
        <taxon>Bacteria</taxon>
        <taxon>Bacillati</taxon>
        <taxon>Bacillota</taxon>
        <taxon>Erysipelotrichia</taxon>
        <taxon>Erysipelotrichales</taxon>
        <taxon>Turicibacteraceae</taxon>
        <taxon>Turicibacter</taxon>
    </lineage>
</organism>
<evidence type="ECO:0000313" key="3">
    <source>
        <dbReference type="Proteomes" id="UP001432099"/>
    </source>
</evidence>
<protein>
    <recommendedName>
        <fullName evidence="1">Thioredoxin-like fold domain-containing protein</fullName>
    </recommendedName>
</protein>
<dbReference type="RefSeq" id="WP_338617424.1">
    <property type="nucleotide sequence ID" value="NZ_AP028127.1"/>
</dbReference>
<name>A0ABM8IKZ1_9FIRM</name>
<reference evidence="2" key="1">
    <citation type="journal article" date="2024" name="Int. J. Syst. Evol. Microbiol.">
        <title>Turicibacter faecis sp. nov., isolated from faeces of heart failure mouse model.</title>
        <authorList>
            <person name="Imamura Y."/>
            <person name="Motooka D."/>
            <person name="Nakajima Y."/>
            <person name="Ito S."/>
            <person name="Kitakaze M."/>
            <person name="Iida T."/>
            <person name="Nakamura S."/>
        </authorList>
    </citation>
    <scope>NUCLEOTIDE SEQUENCE</scope>
    <source>
        <strain evidence="2">TC023</strain>
    </source>
</reference>
<dbReference type="InterPro" id="IPR012336">
    <property type="entry name" value="Thioredoxin-like_fold"/>
</dbReference>
<feature type="domain" description="Thioredoxin-like fold" evidence="1">
    <location>
        <begin position="138"/>
        <end position="213"/>
    </location>
</feature>
<keyword evidence="3" id="KW-1185">Reference proteome</keyword>
<dbReference type="PANTHER" id="PTHR37170">
    <property type="entry name" value="GLUTAREDOXIN-RELATED"/>
    <property type="match status" value="1"/>
</dbReference>
<proteinExistence type="predicted"/>
<evidence type="ECO:0000313" key="2">
    <source>
        <dbReference type="EMBL" id="BEH91566.1"/>
    </source>
</evidence>
<dbReference type="Gene3D" id="3.40.30.80">
    <property type="match status" value="1"/>
</dbReference>
<dbReference type="Pfam" id="PF13192">
    <property type="entry name" value="Thioredoxin_3"/>
    <property type="match status" value="1"/>
</dbReference>
<dbReference type="PANTHER" id="PTHR37170:SF1">
    <property type="entry name" value="GLUTAREDOXIN-LIKE PROTEIN"/>
    <property type="match status" value="1"/>
</dbReference>
<dbReference type="EMBL" id="AP028127">
    <property type="protein sequence ID" value="BEH91566.1"/>
    <property type="molecule type" value="Genomic_DNA"/>
</dbReference>
<accession>A0ABM8IKZ1</accession>
<gene>
    <name evidence="2" type="ORF">T23_16680</name>
</gene>